<keyword evidence="1" id="KW-1133">Transmembrane helix</keyword>
<dbReference type="Proteomes" id="UP000281771">
    <property type="component" value="Unassembled WGS sequence"/>
</dbReference>
<evidence type="ECO:0000313" key="2">
    <source>
        <dbReference type="EMBL" id="RRD31506.1"/>
    </source>
</evidence>
<feature type="transmembrane region" description="Helical" evidence="1">
    <location>
        <begin position="92"/>
        <end position="110"/>
    </location>
</feature>
<keyword evidence="3" id="KW-1185">Reference proteome</keyword>
<feature type="transmembrane region" description="Helical" evidence="1">
    <location>
        <begin position="299"/>
        <end position="318"/>
    </location>
</feature>
<keyword evidence="1" id="KW-0812">Transmembrane</keyword>
<reference evidence="2 3" key="1">
    <citation type="submission" date="2018-11" db="EMBL/GenBank/DDBJ databases">
        <title>Genomes From Bacteria Associated with the Canine Oral Cavity: a Test Case for Automated Genome-Based Taxonomic Assignment.</title>
        <authorList>
            <person name="Coil D.A."/>
            <person name="Jospin G."/>
            <person name="Darling A.E."/>
            <person name="Wallis C."/>
            <person name="Davis I.J."/>
            <person name="Harris S."/>
            <person name="Eisen J.A."/>
            <person name="Holcombe L.J."/>
            <person name="O'Flynn C."/>
        </authorList>
    </citation>
    <scope>NUCLEOTIDE SEQUENCE [LARGE SCALE GENOMIC DNA]</scope>
    <source>
        <strain evidence="2 3">OH4621_COT-116</strain>
    </source>
</reference>
<feature type="transmembrane region" description="Helical" evidence="1">
    <location>
        <begin position="266"/>
        <end position="287"/>
    </location>
</feature>
<feature type="transmembrane region" description="Helical" evidence="1">
    <location>
        <begin position="330"/>
        <end position="355"/>
    </location>
</feature>
<dbReference type="RefSeq" id="WP_124776431.1">
    <property type="nucleotide sequence ID" value="NZ_RQZA01000003.1"/>
</dbReference>
<name>A0A3P1VD08_9STRE</name>
<dbReference type="EMBL" id="RQZA01000003">
    <property type="protein sequence ID" value="RRD31506.1"/>
    <property type="molecule type" value="Genomic_DNA"/>
</dbReference>
<feature type="transmembrane region" description="Helical" evidence="1">
    <location>
        <begin position="375"/>
        <end position="393"/>
    </location>
</feature>
<accession>A0A3P1VD08</accession>
<proteinExistence type="predicted"/>
<organism evidence="2 3">
    <name type="scientific">Streptococcus minor</name>
    <dbReference type="NCBI Taxonomy" id="229549"/>
    <lineage>
        <taxon>Bacteria</taxon>
        <taxon>Bacillati</taxon>
        <taxon>Bacillota</taxon>
        <taxon>Bacilli</taxon>
        <taxon>Lactobacillales</taxon>
        <taxon>Streptococcaceae</taxon>
        <taxon>Streptococcus</taxon>
    </lineage>
</organism>
<dbReference type="AlphaFoldDB" id="A0A3P1VD08"/>
<feature type="transmembrane region" description="Helical" evidence="1">
    <location>
        <begin position="122"/>
        <end position="146"/>
    </location>
</feature>
<sequence>MDKLQGIDLFLFKAYFEKTESFETGAVVLLSEILVNLPFGIVNLIVLFFSTIMKALEEFSVYEVYKKSVYDFSEGIWNRLAGSNAGVANNSILYSLITLAVVYLFIQWALSRGNFSQKVIHFLMVIFVSFAYFGTINATDGGLYILDGIRNFSTEVVKSLNEVSFEVVSGEKVDTSGKLSDDYIAKTSYQTYLYVNTGRVDGKVFNQQSEKFESFPNDKILGSSSGDGKFKEVSEEDRKNEADYWGDGASEGTQRNIWMSAVLDKVFIKLFYVLTSAIKAVVLPLPYLMVHLFRILSEILVLLLMIAFPIGIILSFVPRLQDLMFGFMKAFFVTGTFPAFATLVVLLCGVTEAFITHGLSSVFLSKLADNSTNLLVTNFISAVLSALIYLLFWKYKSTILSFFAGSYGSTVNQTINDGFQFAGSGYRNAQDMLNKLKNYQIEASPEEYTEVLDRTDNLHKEVVPEPEMVEQEDFVKSEFLERTVNMSDSQLDVNKAGVDVEELKLDTDLSKKERIDEIPQNPSLVTPVVENSVLEEKTEISVTDPADKVVMEADRVESDLSVERKSHDIYDFVEEQDVYVDKIVTPAIEPATTKEHVEDTVLENPSSAVSDVAIIEEIEDTQKGVLIEEMG</sequence>
<feature type="transmembrane region" description="Helical" evidence="1">
    <location>
        <begin position="26"/>
        <end position="49"/>
    </location>
</feature>
<evidence type="ECO:0000256" key="1">
    <source>
        <dbReference type="SAM" id="Phobius"/>
    </source>
</evidence>
<protein>
    <submittedName>
        <fullName evidence="2">Uncharacterized protein</fullName>
    </submittedName>
</protein>
<evidence type="ECO:0000313" key="3">
    <source>
        <dbReference type="Proteomes" id="UP000281771"/>
    </source>
</evidence>
<comment type="caution">
    <text evidence="2">The sequence shown here is derived from an EMBL/GenBank/DDBJ whole genome shotgun (WGS) entry which is preliminary data.</text>
</comment>
<gene>
    <name evidence="2" type="ORF">EII38_04580</name>
</gene>
<keyword evidence="1" id="KW-0472">Membrane</keyword>